<dbReference type="InterPro" id="IPR005467">
    <property type="entry name" value="His_kinase_dom"/>
</dbReference>
<keyword evidence="10" id="KW-0670">Pyruvate</keyword>
<dbReference type="InterPro" id="IPR004358">
    <property type="entry name" value="Sig_transdc_His_kin-like_C"/>
</dbReference>
<protein>
    <recommendedName>
        <fullName evidence="8">Protein-serine/threonine kinase</fullName>
        <ecNumber evidence="8">2.7.11.-</ecNumber>
    </recommendedName>
</protein>
<dbReference type="CDD" id="cd16929">
    <property type="entry name" value="HATPase_PDK-like"/>
    <property type="match status" value="1"/>
</dbReference>
<reference evidence="10 11" key="1">
    <citation type="submission" date="2016-07" db="EMBL/GenBank/DDBJ databases">
        <title>Pervasive Adenine N6-methylation of Active Genes in Fungi.</title>
        <authorList>
            <consortium name="DOE Joint Genome Institute"/>
            <person name="Mondo S.J."/>
            <person name="Dannebaum R.O."/>
            <person name="Kuo R.C."/>
            <person name="Labutti K."/>
            <person name="Haridas S."/>
            <person name="Kuo A."/>
            <person name="Salamov A."/>
            <person name="Ahrendt S.R."/>
            <person name="Lipzen A."/>
            <person name="Sullivan W."/>
            <person name="Andreopoulos W.B."/>
            <person name="Clum A."/>
            <person name="Lindquist E."/>
            <person name="Daum C."/>
            <person name="Ramamoorthy G.K."/>
            <person name="Gryganskyi A."/>
            <person name="Culley D."/>
            <person name="Magnuson J.K."/>
            <person name="James T.Y."/>
            <person name="O'Malley M.A."/>
            <person name="Stajich J.E."/>
            <person name="Spatafora J.W."/>
            <person name="Visel A."/>
            <person name="Grigoriev I.V."/>
        </authorList>
    </citation>
    <scope>NUCLEOTIDE SEQUENCE [LARGE SCALE GENOMIC DNA]</scope>
    <source>
        <strain evidence="10 11">ATCC 12442</strain>
    </source>
</reference>
<dbReference type="RefSeq" id="XP_040744412.1">
    <property type="nucleotide sequence ID" value="XM_040885091.1"/>
</dbReference>
<dbReference type="GeneID" id="63801739"/>
<dbReference type="SUPFAM" id="SSF69012">
    <property type="entry name" value="alpha-ketoacid dehydrogenase kinase, N-terminal domain"/>
    <property type="match status" value="1"/>
</dbReference>
<comment type="subcellular location">
    <subcellularLocation>
        <location evidence="8">Mitochondrion matrix</location>
    </subcellularLocation>
</comment>
<dbReference type="InterPro" id="IPR036784">
    <property type="entry name" value="AK/P_DHK_N_sf"/>
</dbReference>
<evidence type="ECO:0000256" key="2">
    <source>
        <dbReference type="ARBA" id="ARBA00022679"/>
    </source>
</evidence>
<evidence type="ECO:0000256" key="4">
    <source>
        <dbReference type="ARBA" id="ARBA00022777"/>
    </source>
</evidence>
<keyword evidence="4 8" id="KW-0418">Kinase</keyword>
<name>A0A1Y1WBD5_9FUNG</name>
<keyword evidence="5 8" id="KW-0067">ATP-binding</keyword>
<keyword evidence="2 8" id="KW-0808">Transferase</keyword>
<dbReference type="EMBL" id="MCFD01000005">
    <property type="protein sequence ID" value="ORX70833.1"/>
    <property type="molecule type" value="Genomic_DNA"/>
</dbReference>
<dbReference type="PANTHER" id="PTHR11947:SF3">
    <property type="entry name" value="[PYRUVATE DEHYDROGENASE (ACETYL-TRANSFERRING)] KINASE, MITOCHONDRIAL"/>
    <property type="match status" value="1"/>
</dbReference>
<evidence type="ECO:0000256" key="6">
    <source>
        <dbReference type="ARBA" id="ARBA00023128"/>
    </source>
</evidence>
<comment type="caution">
    <text evidence="10">The sequence shown here is derived from an EMBL/GenBank/DDBJ whole genome shotgun (WGS) entry which is preliminary data.</text>
</comment>
<dbReference type="Pfam" id="PF10436">
    <property type="entry name" value="BCDHK_Adom3"/>
    <property type="match status" value="1"/>
</dbReference>
<dbReference type="Gene3D" id="3.30.565.10">
    <property type="entry name" value="Histidine kinase-like ATPase, C-terminal domain"/>
    <property type="match status" value="1"/>
</dbReference>
<dbReference type="Gene3D" id="1.20.140.20">
    <property type="entry name" value="Alpha-ketoacid/pyruvate dehydrogenase kinase, N-terminal domain"/>
    <property type="match status" value="1"/>
</dbReference>
<evidence type="ECO:0000313" key="10">
    <source>
        <dbReference type="EMBL" id="ORX70833.1"/>
    </source>
</evidence>
<keyword evidence="6 8" id="KW-0496">Mitochondrion</keyword>
<dbReference type="EC" id="2.7.11.-" evidence="8"/>
<evidence type="ECO:0000256" key="3">
    <source>
        <dbReference type="ARBA" id="ARBA00022741"/>
    </source>
</evidence>
<gene>
    <name evidence="10" type="ORF">DL89DRAFT_245653</name>
</gene>
<accession>A0A1Y1WBD5</accession>
<keyword evidence="3 8" id="KW-0547">Nucleotide-binding</keyword>
<evidence type="ECO:0000259" key="9">
    <source>
        <dbReference type="PROSITE" id="PS50109"/>
    </source>
</evidence>
<evidence type="ECO:0000256" key="1">
    <source>
        <dbReference type="ARBA" id="ARBA00006155"/>
    </source>
</evidence>
<dbReference type="InterPro" id="IPR039028">
    <property type="entry name" value="BCKD/PDK"/>
</dbReference>
<dbReference type="SUPFAM" id="SSF55874">
    <property type="entry name" value="ATPase domain of HSP90 chaperone/DNA topoisomerase II/histidine kinase"/>
    <property type="match status" value="1"/>
</dbReference>
<dbReference type="InterPro" id="IPR018955">
    <property type="entry name" value="BCDHK/PDK_N"/>
</dbReference>
<dbReference type="GO" id="GO:0005759">
    <property type="term" value="C:mitochondrial matrix"/>
    <property type="evidence" value="ECO:0007669"/>
    <property type="project" value="UniProtKB-SubCell"/>
</dbReference>
<dbReference type="Pfam" id="PF02518">
    <property type="entry name" value="HATPase_c"/>
    <property type="match status" value="1"/>
</dbReference>
<comment type="similarity">
    <text evidence="1 8">Belongs to the PDK/BCKDK protein kinase family.</text>
</comment>
<dbReference type="SMART" id="SM00387">
    <property type="entry name" value="HATPase_c"/>
    <property type="match status" value="1"/>
</dbReference>
<dbReference type="PANTHER" id="PTHR11947">
    <property type="entry name" value="PYRUVATE DEHYDROGENASE KINASE"/>
    <property type="match status" value="1"/>
</dbReference>
<evidence type="ECO:0000256" key="5">
    <source>
        <dbReference type="ARBA" id="ARBA00022840"/>
    </source>
</evidence>
<keyword evidence="11" id="KW-1185">Reference proteome</keyword>
<dbReference type="PRINTS" id="PR00344">
    <property type="entry name" value="BCTRLSENSOR"/>
</dbReference>
<evidence type="ECO:0000256" key="7">
    <source>
        <dbReference type="ARBA" id="ARBA00048201"/>
    </source>
</evidence>
<dbReference type="PROSITE" id="PS50109">
    <property type="entry name" value="HIS_KIN"/>
    <property type="match status" value="1"/>
</dbReference>
<sequence length="422" mass="48410">MSGITKELATRIAHFARFPQTGVSLRQMVEFGQNPSQGTLLRAAQFLHDELPIRLAHRVVELDSLPDDLNQMPSVLRVKRMYIDSFNELINFPKVSERIREAVKASTVQSEAEWRQLPRNAPNMTHFDQPKSATHWIPSIQHRYHYDVKPTELPVEVSEYNRSFVRTLETIKRRHDPVVTALAQGVVEYKKLRGRKTIDNPVQHFLDRFYLSRIGIRMLIGQQIELNQQQKHKDFVGIICTKTRIAEVVQEAIDNARFICGDYYMLMSVPEIELHCPKELEFMYVPSHLHHMVFELLKNSLRAVVELYGDEADSYPPIKVVIAEGNEDITIKVSDEGGGIPRSAIDQVWTYMYTTAQTPMLDPDFDQSDFKAPLAGFGYGLPLSRLYARYFGGDLKLISMEGYGTDAYLHLSRLSDNEEPLA</sequence>
<organism evidence="10 11">
    <name type="scientific">Linderina pennispora</name>
    <dbReference type="NCBI Taxonomy" id="61395"/>
    <lineage>
        <taxon>Eukaryota</taxon>
        <taxon>Fungi</taxon>
        <taxon>Fungi incertae sedis</taxon>
        <taxon>Zoopagomycota</taxon>
        <taxon>Kickxellomycotina</taxon>
        <taxon>Kickxellomycetes</taxon>
        <taxon>Kickxellales</taxon>
        <taxon>Kickxellaceae</taxon>
        <taxon>Linderina</taxon>
    </lineage>
</organism>
<dbReference type="STRING" id="61395.A0A1Y1WBD5"/>
<dbReference type="OrthoDB" id="241648at2759"/>
<evidence type="ECO:0000313" key="11">
    <source>
        <dbReference type="Proteomes" id="UP000193922"/>
    </source>
</evidence>
<proteinExistence type="inferred from homology"/>
<comment type="catalytic activity">
    <reaction evidence="7">
        <text>L-seryl-[pyruvate dehydrogenase E1 alpha subunit] + ATP = O-phospho-L-seryl-[pyruvate dehydrogenase E1 alpha subunit] + ADP + H(+)</text>
        <dbReference type="Rhea" id="RHEA:23052"/>
        <dbReference type="Rhea" id="RHEA-COMP:13689"/>
        <dbReference type="Rhea" id="RHEA-COMP:13690"/>
        <dbReference type="ChEBI" id="CHEBI:15378"/>
        <dbReference type="ChEBI" id="CHEBI:29999"/>
        <dbReference type="ChEBI" id="CHEBI:30616"/>
        <dbReference type="ChEBI" id="CHEBI:83421"/>
        <dbReference type="ChEBI" id="CHEBI:456216"/>
        <dbReference type="EC" id="2.7.11.2"/>
    </reaction>
</comment>
<dbReference type="GO" id="GO:0005524">
    <property type="term" value="F:ATP binding"/>
    <property type="evidence" value="ECO:0007669"/>
    <property type="project" value="UniProtKB-UniRule"/>
</dbReference>
<dbReference type="Proteomes" id="UP000193922">
    <property type="component" value="Unassembled WGS sequence"/>
</dbReference>
<dbReference type="GO" id="GO:0010906">
    <property type="term" value="P:regulation of glucose metabolic process"/>
    <property type="evidence" value="ECO:0007669"/>
    <property type="project" value="TreeGrafter"/>
</dbReference>
<dbReference type="AlphaFoldDB" id="A0A1Y1WBD5"/>
<dbReference type="InterPro" id="IPR036890">
    <property type="entry name" value="HATPase_C_sf"/>
</dbReference>
<dbReference type="GO" id="GO:0004740">
    <property type="term" value="F:pyruvate dehydrogenase (acetyl-transferring) kinase activity"/>
    <property type="evidence" value="ECO:0007669"/>
    <property type="project" value="UniProtKB-EC"/>
</dbReference>
<feature type="domain" description="Histidine kinase" evidence="9">
    <location>
        <begin position="286"/>
        <end position="415"/>
    </location>
</feature>
<evidence type="ECO:0000256" key="8">
    <source>
        <dbReference type="RuleBase" id="RU366032"/>
    </source>
</evidence>
<dbReference type="InterPro" id="IPR003594">
    <property type="entry name" value="HATPase_dom"/>
</dbReference>